<comment type="subcellular location">
    <subcellularLocation>
        <location evidence="4">Cytoplasm</location>
    </subcellularLocation>
</comment>
<keyword evidence="9 25" id="KW-0436">Ligase</keyword>
<dbReference type="InterPro" id="IPR011761">
    <property type="entry name" value="ATP-grasp"/>
</dbReference>
<dbReference type="GO" id="GO:0008360">
    <property type="term" value="P:regulation of cell shape"/>
    <property type="evidence" value="ECO:0007669"/>
    <property type="project" value="UniProtKB-KW"/>
</dbReference>
<dbReference type="InterPro" id="IPR011095">
    <property type="entry name" value="Dala_Dala_lig_C"/>
</dbReference>
<dbReference type="Gene3D" id="3.40.50.20">
    <property type="match status" value="1"/>
</dbReference>
<comment type="caution">
    <text evidence="25">The sequence shown here is derived from an EMBL/GenBank/DDBJ whole genome shotgun (WGS) entry which is preliminary data.</text>
</comment>
<dbReference type="InterPro" id="IPR000291">
    <property type="entry name" value="D-Ala_lig_Van_CS"/>
</dbReference>
<evidence type="ECO:0000256" key="8">
    <source>
        <dbReference type="ARBA" id="ARBA00022490"/>
    </source>
</evidence>
<organism evidence="25 26">
    <name type="scientific">Keratinibaculum paraultunense</name>
    <dbReference type="NCBI Taxonomy" id="1278232"/>
    <lineage>
        <taxon>Bacteria</taxon>
        <taxon>Bacillati</taxon>
        <taxon>Bacillota</taxon>
        <taxon>Tissierellia</taxon>
        <taxon>Tissierellales</taxon>
        <taxon>Tepidimicrobiaceae</taxon>
        <taxon>Keratinibaculum</taxon>
    </lineage>
</organism>
<dbReference type="PANTHER" id="PTHR23132">
    <property type="entry name" value="D-ALANINE--D-ALANINE LIGASE"/>
    <property type="match status" value="1"/>
</dbReference>
<comment type="cofactor">
    <cofactor evidence="1">
        <name>Mn(2+)</name>
        <dbReference type="ChEBI" id="CHEBI:29035"/>
    </cofactor>
</comment>
<evidence type="ECO:0000259" key="24">
    <source>
        <dbReference type="PROSITE" id="PS50975"/>
    </source>
</evidence>
<dbReference type="FunFam" id="3.30.1490.20:FF:000007">
    <property type="entry name" value="D-alanine--D-alanine ligase"/>
    <property type="match status" value="1"/>
</dbReference>
<evidence type="ECO:0000256" key="2">
    <source>
        <dbReference type="ARBA" id="ARBA00001946"/>
    </source>
</evidence>
<dbReference type="GO" id="GO:0071555">
    <property type="term" value="P:cell wall organization"/>
    <property type="evidence" value="ECO:0007669"/>
    <property type="project" value="UniProtKB-KW"/>
</dbReference>
<protein>
    <recommendedName>
        <fullName evidence="20">D-alanine--D-alanine ligase</fullName>
        <ecNumber evidence="7">6.3.2.4</ecNumber>
    </recommendedName>
    <alternativeName>
        <fullName evidence="22">D-Ala-D-Ala ligase</fullName>
    </alternativeName>
    <alternativeName>
        <fullName evidence="21">D-alanylalanine synthetase</fullName>
    </alternativeName>
</protein>
<comment type="function">
    <text evidence="3">Cell wall formation.</text>
</comment>
<reference evidence="25 26" key="1">
    <citation type="submission" date="2019-03" db="EMBL/GenBank/DDBJ databases">
        <title>Genomic Encyclopedia of Type Strains, Phase IV (KMG-IV): sequencing the most valuable type-strain genomes for metagenomic binning, comparative biology and taxonomic classification.</title>
        <authorList>
            <person name="Goeker M."/>
        </authorList>
    </citation>
    <scope>NUCLEOTIDE SEQUENCE [LARGE SCALE GENOMIC DNA]</scope>
    <source>
        <strain evidence="25 26">DSM 26752</strain>
    </source>
</reference>
<accession>A0A4R3KT11</accession>
<evidence type="ECO:0000256" key="9">
    <source>
        <dbReference type="ARBA" id="ARBA00022598"/>
    </source>
</evidence>
<keyword evidence="13" id="KW-0460">Magnesium</keyword>
<comment type="similarity">
    <text evidence="6">Belongs to the D-alanine--D-alanine ligase family.</text>
</comment>
<evidence type="ECO:0000256" key="16">
    <source>
        <dbReference type="ARBA" id="ARBA00023211"/>
    </source>
</evidence>
<keyword evidence="17" id="KW-0961">Cell wall biogenesis/degradation</keyword>
<sequence length="264" mass="29675">MKTNVYILYGGKSVEHEVSLKSASAILNALDRNKFNVYPVYITKEGIWCSLGLLEEKIKDISQIQVKPTTTVAKSIGEFLANDFKEGEENIIFPAIHGINGEDGTIQGLLELIDVPYVGNEVLSSAIGMDKVIMRDIFAKHNIPQTKYTSFRFHSWKDNEEKCYKQVEEKIGYPCYIKPANSGSSVGISKAENRKELKNSFQEAFLYDCKIIVEKEVIGREMQTSVIGNDYPKASISGEFIMERPFFDYNAKYIDGSITPVVPA</sequence>
<evidence type="ECO:0000256" key="23">
    <source>
        <dbReference type="PROSITE-ProRule" id="PRU00409"/>
    </source>
</evidence>
<dbReference type="InterPro" id="IPR016185">
    <property type="entry name" value="PreATP-grasp_dom_sf"/>
</dbReference>
<evidence type="ECO:0000313" key="25">
    <source>
        <dbReference type="EMBL" id="TCS87631.1"/>
    </source>
</evidence>
<evidence type="ECO:0000256" key="12">
    <source>
        <dbReference type="ARBA" id="ARBA00022840"/>
    </source>
</evidence>
<dbReference type="GO" id="GO:0005829">
    <property type="term" value="C:cytosol"/>
    <property type="evidence" value="ECO:0007669"/>
    <property type="project" value="TreeGrafter"/>
</dbReference>
<dbReference type="InterPro" id="IPR011127">
    <property type="entry name" value="Dala_Dala_lig_N"/>
</dbReference>
<proteinExistence type="inferred from homology"/>
<dbReference type="PROSITE" id="PS50975">
    <property type="entry name" value="ATP_GRASP"/>
    <property type="match status" value="1"/>
</dbReference>
<dbReference type="GO" id="GO:0009252">
    <property type="term" value="P:peptidoglycan biosynthetic process"/>
    <property type="evidence" value="ECO:0007669"/>
    <property type="project" value="UniProtKB-KW"/>
</dbReference>
<dbReference type="NCBIfam" id="NF002528">
    <property type="entry name" value="PRK01966.1-4"/>
    <property type="match status" value="1"/>
</dbReference>
<keyword evidence="12 23" id="KW-0067">ATP-binding</keyword>
<evidence type="ECO:0000256" key="3">
    <source>
        <dbReference type="ARBA" id="ARBA00003921"/>
    </source>
</evidence>
<dbReference type="InterPro" id="IPR005905">
    <property type="entry name" value="D_ala_D_ala"/>
</dbReference>
<comment type="catalytic activity">
    <reaction evidence="18">
        <text>2 D-alanine + ATP = D-alanyl-D-alanine + ADP + phosphate + H(+)</text>
        <dbReference type="Rhea" id="RHEA:11224"/>
        <dbReference type="ChEBI" id="CHEBI:15378"/>
        <dbReference type="ChEBI" id="CHEBI:30616"/>
        <dbReference type="ChEBI" id="CHEBI:43474"/>
        <dbReference type="ChEBI" id="CHEBI:57416"/>
        <dbReference type="ChEBI" id="CHEBI:57822"/>
        <dbReference type="ChEBI" id="CHEBI:456216"/>
        <dbReference type="EC" id="6.3.2.4"/>
    </reaction>
</comment>
<dbReference type="PANTHER" id="PTHR23132:SF25">
    <property type="entry name" value="D-ALANINE--D-ALANINE LIGASE A"/>
    <property type="match status" value="1"/>
</dbReference>
<dbReference type="PIRSF" id="PIRSF039102">
    <property type="entry name" value="Ddl/VanB"/>
    <property type="match status" value="1"/>
</dbReference>
<keyword evidence="11 23" id="KW-0547">Nucleotide-binding</keyword>
<evidence type="ECO:0000256" key="22">
    <source>
        <dbReference type="ARBA" id="ARBA00077154"/>
    </source>
</evidence>
<keyword evidence="8" id="KW-0963">Cytoplasm</keyword>
<dbReference type="SUPFAM" id="SSF56059">
    <property type="entry name" value="Glutathione synthetase ATP-binding domain-like"/>
    <property type="match status" value="1"/>
</dbReference>
<evidence type="ECO:0000256" key="4">
    <source>
        <dbReference type="ARBA" id="ARBA00004496"/>
    </source>
</evidence>
<dbReference type="SUPFAM" id="SSF52440">
    <property type="entry name" value="PreATP-grasp domain"/>
    <property type="match status" value="1"/>
</dbReference>
<dbReference type="AlphaFoldDB" id="A0A4R3KT11"/>
<keyword evidence="26" id="KW-1185">Reference proteome</keyword>
<evidence type="ECO:0000256" key="1">
    <source>
        <dbReference type="ARBA" id="ARBA00001936"/>
    </source>
</evidence>
<keyword evidence="15" id="KW-0573">Peptidoglycan synthesis</keyword>
<feature type="domain" description="ATP-grasp" evidence="24">
    <location>
        <begin position="135"/>
        <end position="226"/>
    </location>
</feature>
<name>A0A4R3KT11_9FIRM</name>
<dbReference type="Pfam" id="PF01820">
    <property type="entry name" value="Dala_Dala_lig_N"/>
    <property type="match status" value="1"/>
</dbReference>
<evidence type="ECO:0000256" key="18">
    <source>
        <dbReference type="ARBA" id="ARBA00047614"/>
    </source>
</evidence>
<evidence type="ECO:0000313" key="26">
    <source>
        <dbReference type="Proteomes" id="UP000294567"/>
    </source>
</evidence>
<dbReference type="GO" id="GO:0046872">
    <property type="term" value="F:metal ion binding"/>
    <property type="evidence" value="ECO:0007669"/>
    <property type="project" value="UniProtKB-KW"/>
</dbReference>
<evidence type="ECO:0000256" key="14">
    <source>
        <dbReference type="ARBA" id="ARBA00022960"/>
    </source>
</evidence>
<dbReference type="RefSeq" id="WP_273542359.1">
    <property type="nucleotide sequence ID" value="NZ_CP068564.1"/>
</dbReference>
<evidence type="ECO:0000256" key="20">
    <source>
        <dbReference type="ARBA" id="ARBA00068427"/>
    </source>
</evidence>
<evidence type="ECO:0000256" key="7">
    <source>
        <dbReference type="ARBA" id="ARBA00012216"/>
    </source>
</evidence>
<dbReference type="PROSITE" id="PS00843">
    <property type="entry name" value="DALA_DALA_LIGASE_1"/>
    <property type="match status" value="1"/>
</dbReference>
<dbReference type="Gene3D" id="3.30.470.20">
    <property type="entry name" value="ATP-grasp fold, B domain"/>
    <property type="match status" value="1"/>
</dbReference>
<evidence type="ECO:0000256" key="21">
    <source>
        <dbReference type="ARBA" id="ARBA00076288"/>
    </source>
</evidence>
<evidence type="ECO:0000256" key="10">
    <source>
        <dbReference type="ARBA" id="ARBA00022723"/>
    </source>
</evidence>
<comment type="pathway">
    <text evidence="5">Cell wall biogenesis; peptidoglycan biosynthesis.</text>
</comment>
<dbReference type="GO" id="GO:0005524">
    <property type="term" value="F:ATP binding"/>
    <property type="evidence" value="ECO:0007669"/>
    <property type="project" value="UniProtKB-UniRule"/>
</dbReference>
<evidence type="ECO:0000256" key="15">
    <source>
        <dbReference type="ARBA" id="ARBA00022984"/>
    </source>
</evidence>
<evidence type="ECO:0000256" key="6">
    <source>
        <dbReference type="ARBA" id="ARBA00010871"/>
    </source>
</evidence>
<evidence type="ECO:0000256" key="11">
    <source>
        <dbReference type="ARBA" id="ARBA00022741"/>
    </source>
</evidence>
<comment type="cofactor">
    <cofactor evidence="2">
        <name>Mg(2+)</name>
        <dbReference type="ChEBI" id="CHEBI:18420"/>
    </cofactor>
</comment>
<dbReference type="EMBL" id="SMAE01000010">
    <property type="protein sequence ID" value="TCS87631.1"/>
    <property type="molecule type" value="Genomic_DNA"/>
</dbReference>
<comment type="pathway">
    <text evidence="19">Glycan biosynthesis.</text>
</comment>
<gene>
    <name evidence="25" type="ORF">EDD65_11066</name>
</gene>
<dbReference type="Proteomes" id="UP000294567">
    <property type="component" value="Unassembled WGS sequence"/>
</dbReference>
<dbReference type="InterPro" id="IPR013815">
    <property type="entry name" value="ATP_grasp_subdomain_1"/>
</dbReference>
<dbReference type="Pfam" id="PF07478">
    <property type="entry name" value="Dala_Dala_lig_C"/>
    <property type="match status" value="1"/>
</dbReference>
<dbReference type="GO" id="GO:0008716">
    <property type="term" value="F:D-alanine-D-alanine ligase activity"/>
    <property type="evidence" value="ECO:0007669"/>
    <property type="project" value="UniProtKB-EC"/>
</dbReference>
<keyword evidence="16" id="KW-0464">Manganese</keyword>
<dbReference type="NCBIfam" id="TIGR01205">
    <property type="entry name" value="D_ala_D_alaTIGR"/>
    <property type="match status" value="1"/>
</dbReference>
<evidence type="ECO:0000256" key="5">
    <source>
        <dbReference type="ARBA" id="ARBA00004752"/>
    </source>
</evidence>
<keyword evidence="10" id="KW-0479">Metal-binding</keyword>
<keyword evidence="14" id="KW-0133">Cell shape</keyword>
<evidence type="ECO:0000256" key="19">
    <source>
        <dbReference type="ARBA" id="ARBA00060592"/>
    </source>
</evidence>
<evidence type="ECO:0000256" key="13">
    <source>
        <dbReference type="ARBA" id="ARBA00022842"/>
    </source>
</evidence>
<dbReference type="Gene3D" id="3.30.1490.20">
    <property type="entry name" value="ATP-grasp fold, A domain"/>
    <property type="match status" value="1"/>
</dbReference>
<dbReference type="EC" id="6.3.2.4" evidence="7"/>
<evidence type="ECO:0000256" key="17">
    <source>
        <dbReference type="ARBA" id="ARBA00023316"/>
    </source>
</evidence>